<reference evidence="1" key="1">
    <citation type="journal article" date="2022" name="Int. J. Mol. Sci.">
        <title>Draft Genome of Tanacetum Coccineum: Genomic Comparison of Closely Related Tanacetum-Family Plants.</title>
        <authorList>
            <person name="Yamashiro T."/>
            <person name="Shiraishi A."/>
            <person name="Nakayama K."/>
            <person name="Satake H."/>
        </authorList>
    </citation>
    <scope>NUCLEOTIDE SEQUENCE</scope>
</reference>
<reference evidence="1" key="2">
    <citation type="submission" date="2022-01" db="EMBL/GenBank/DDBJ databases">
        <authorList>
            <person name="Yamashiro T."/>
            <person name="Shiraishi A."/>
            <person name="Satake H."/>
            <person name="Nakayama K."/>
        </authorList>
    </citation>
    <scope>NUCLEOTIDE SEQUENCE</scope>
</reference>
<proteinExistence type="predicted"/>
<sequence length="289" mass="34096">MEGKSFEEGLAEITETLKRLQSTLLFHQTKLKESFRQARQDFSLARRDISLATEKLHRSIKAAIKEEVDHEEQFNFLGVQLNQRIPNRTVKARKVKARLFWRKFIVTIDRTRRPKSIQSVVMLRLGHHHPSVARGNIRVLGLNVQRVRQHPPRLVYQVCYWPILHYKGNQRQIWDPGITWLKISKEHLEDKVTLFIRNIIHLRNCPSREGMEGKSFEEGLAEMTETLKRLQSTLLFHQTKLKESFRQARQDFSLARRDISLATEKLHRSIKAAIKEEVDHEEHFDFLGV</sequence>
<keyword evidence="2" id="KW-1185">Reference proteome</keyword>
<gene>
    <name evidence="1" type="ORF">Tco_0906583</name>
</gene>
<evidence type="ECO:0000313" key="1">
    <source>
        <dbReference type="EMBL" id="GJT26308.1"/>
    </source>
</evidence>
<protein>
    <submittedName>
        <fullName evidence="1">Uncharacterized protein</fullName>
    </submittedName>
</protein>
<comment type="caution">
    <text evidence="1">The sequence shown here is derived from an EMBL/GenBank/DDBJ whole genome shotgun (WGS) entry which is preliminary data.</text>
</comment>
<dbReference type="EMBL" id="BQNB010014281">
    <property type="protein sequence ID" value="GJT26308.1"/>
    <property type="molecule type" value="Genomic_DNA"/>
</dbReference>
<accession>A0ABQ5CK41</accession>
<name>A0ABQ5CK41_9ASTR</name>
<dbReference type="Proteomes" id="UP001151760">
    <property type="component" value="Unassembled WGS sequence"/>
</dbReference>
<evidence type="ECO:0000313" key="2">
    <source>
        <dbReference type="Proteomes" id="UP001151760"/>
    </source>
</evidence>
<organism evidence="1 2">
    <name type="scientific">Tanacetum coccineum</name>
    <dbReference type="NCBI Taxonomy" id="301880"/>
    <lineage>
        <taxon>Eukaryota</taxon>
        <taxon>Viridiplantae</taxon>
        <taxon>Streptophyta</taxon>
        <taxon>Embryophyta</taxon>
        <taxon>Tracheophyta</taxon>
        <taxon>Spermatophyta</taxon>
        <taxon>Magnoliopsida</taxon>
        <taxon>eudicotyledons</taxon>
        <taxon>Gunneridae</taxon>
        <taxon>Pentapetalae</taxon>
        <taxon>asterids</taxon>
        <taxon>campanulids</taxon>
        <taxon>Asterales</taxon>
        <taxon>Asteraceae</taxon>
        <taxon>Asteroideae</taxon>
        <taxon>Anthemideae</taxon>
        <taxon>Anthemidinae</taxon>
        <taxon>Tanacetum</taxon>
    </lineage>
</organism>